<dbReference type="PROSITE" id="PS00111">
    <property type="entry name" value="PGLYCERATE_KINASE"/>
    <property type="match status" value="1"/>
</dbReference>
<feature type="binding site" evidence="12">
    <location>
        <position position="119"/>
    </location>
    <ligand>
        <name>substrate</name>
    </ligand>
</feature>
<dbReference type="HAMAP" id="MF_00145">
    <property type="entry name" value="Phosphoglyc_kinase"/>
    <property type="match status" value="1"/>
</dbReference>
<dbReference type="GO" id="GO:0006096">
    <property type="term" value="P:glycolytic process"/>
    <property type="evidence" value="ECO:0007669"/>
    <property type="project" value="UniProtKB-UniRule"/>
</dbReference>
<dbReference type="PANTHER" id="PTHR11406:SF23">
    <property type="entry name" value="PHOSPHOGLYCERATE KINASE 1, CHLOROPLASTIC-RELATED"/>
    <property type="match status" value="1"/>
</dbReference>
<comment type="subunit">
    <text evidence="4 12">Monomer.</text>
</comment>
<feature type="binding site" evidence="12 13">
    <location>
        <begin position="21"/>
        <end position="23"/>
    </location>
    <ligand>
        <name>substrate</name>
    </ligand>
</feature>
<evidence type="ECO:0000256" key="3">
    <source>
        <dbReference type="ARBA" id="ARBA00008982"/>
    </source>
</evidence>
<evidence type="ECO:0000256" key="6">
    <source>
        <dbReference type="ARBA" id="ARBA00016471"/>
    </source>
</evidence>
<dbReference type="PIRSF" id="PIRSF000724">
    <property type="entry name" value="Pgk"/>
    <property type="match status" value="1"/>
</dbReference>
<comment type="similarity">
    <text evidence="3 12 15">Belongs to the phosphoglycerate kinase family.</text>
</comment>
<dbReference type="GO" id="GO:0004618">
    <property type="term" value="F:phosphoglycerate kinase activity"/>
    <property type="evidence" value="ECO:0007669"/>
    <property type="project" value="UniProtKB-UniRule"/>
</dbReference>
<comment type="subcellular location">
    <subcellularLocation>
        <location evidence="12">Cytoplasm</location>
    </subcellularLocation>
</comment>
<feature type="binding site" evidence="12">
    <location>
        <position position="152"/>
    </location>
    <ligand>
        <name>substrate</name>
    </ligand>
</feature>
<evidence type="ECO:0000256" key="7">
    <source>
        <dbReference type="ARBA" id="ARBA00022679"/>
    </source>
</evidence>
<evidence type="ECO:0000256" key="13">
    <source>
        <dbReference type="PIRSR" id="PIRSR000724-1"/>
    </source>
</evidence>
<keyword evidence="7 12" id="KW-0808">Transferase</keyword>
<feature type="binding site" evidence="12 13">
    <location>
        <begin position="60"/>
        <end position="63"/>
    </location>
    <ligand>
        <name>substrate</name>
    </ligand>
</feature>
<dbReference type="GO" id="GO:0006094">
    <property type="term" value="P:gluconeogenesis"/>
    <property type="evidence" value="ECO:0007669"/>
    <property type="project" value="TreeGrafter"/>
</dbReference>
<feature type="binding site" evidence="13">
    <location>
        <position position="119"/>
    </location>
    <ligand>
        <name>(2R)-3-phosphoglycerate</name>
        <dbReference type="ChEBI" id="CHEBI:58272"/>
    </ligand>
</feature>
<evidence type="ECO:0000256" key="4">
    <source>
        <dbReference type="ARBA" id="ARBA00011245"/>
    </source>
</evidence>
<dbReference type="GO" id="GO:0005524">
    <property type="term" value="F:ATP binding"/>
    <property type="evidence" value="ECO:0007669"/>
    <property type="project" value="UniProtKB-KW"/>
</dbReference>
<evidence type="ECO:0000256" key="15">
    <source>
        <dbReference type="RuleBase" id="RU000532"/>
    </source>
</evidence>
<keyword evidence="8 12" id="KW-0547">Nucleotide-binding</keyword>
<reference evidence="16 17" key="1">
    <citation type="submission" date="2020-04" db="EMBL/GenBank/DDBJ databases">
        <authorList>
            <person name="Hitch T.C.A."/>
            <person name="Wylensek D."/>
            <person name="Clavel T."/>
        </authorList>
    </citation>
    <scope>NUCLEOTIDE SEQUENCE [LARGE SCALE GENOMIC DNA]</scope>
    <source>
        <strain evidence="16 17">PG-130-P53-12</strain>
    </source>
</reference>
<feature type="binding site" evidence="13">
    <location>
        <position position="37"/>
    </location>
    <ligand>
        <name>(2R)-3-phosphoglycerate</name>
        <dbReference type="ChEBI" id="CHEBI:58272"/>
    </ligand>
</feature>
<accession>A0A848B778</accession>
<keyword evidence="10 12" id="KW-0067">ATP-binding</keyword>
<evidence type="ECO:0000256" key="10">
    <source>
        <dbReference type="ARBA" id="ARBA00022840"/>
    </source>
</evidence>
<dbReference type="InterPro" id="IPR015911">
    <property type="entry name" value="Phosphoglycerate_kinase_CS"/>
</dbReference>
<evidence type="ECO:0000256" key="9">
    <source>
        <dbReference type="ARBA" id="ARBA00022777"/>
    </source>
</evidence>
<dbReference type="Gene3D" id="3.40.50.1260">
    <property type="entry name" value="Phosphoglycerate kinase, N-terminal domain"/>
    <property type="match status" value="2"/>
</dbReference>
<name>A0A848B778_9FIRM</name>
<dbReference type="InterPro" id="IPR015824">
    <property type="entry name" value="Phosphoglycerate_kinase_N"/>
</dbReference>
<keyword evidence="17" id="KW-1185">Reference proteome</keyword>
<dbReference type="FunFam" id="3.40.50.1260:FF:000006">
    <property type="entry name" value="Phosphoglycerate kinase"/>
    <property type="match status" value="1"/>
</dbReference>
<comment type="caution">
    <text evidence="12">Lacks conserved residue(s) required for the propagation of feature annotation.</text>
</comment>
<protein>
    <recommendedName>
        <fullName evidence="6 12">Phosphoglycerate kinase</fullName>
        <ecNumber evidence="5 12">2.7.2.3</ecNumber>
    </recommendedName>
</protein>
<gene>
    <name evidence="12" type="primary">pgk</name>
    <name evidence="16" type="ORF">HF878_07580</name>
</gene>
<evidence type="ECO:0000256" key="1">
    <source>
        <dbReference type="ARBA" id="ARBA00000642"/>
    </source>
</evidence>
<feature type="binding site" evidence="12">
    <location>
        <position position="37"/>
    </location>
    <ligand>
        <name>substrate</name>
    </ligand>
</feature>
<feature type="binding site" evidence="12 14">
    <location>
        <begin position="359"/>
        <end position="362"/>
    </location>
    <ligand>
        <name>ATP</name>
        <dbReference type="ChEBI" id="CHEBI:30616"/>
    </ligand>
</feature>
<dbReference type="Pfam" id="PF00162">
    <property type="entry name" value="PGK"/>
    <property type="match status" value="1"/>
</dbReference>
<dbReference type="EC" id="2.7.2.3" evidence="5 12"/>
<dbReference type="PANTHER" id="PTHR11406">
    <property type="entry name" value="PHOSPHOGLYCERATE KINASE"/>
    <property type="match status" value="1"/>
</dbReference>
<evidence type="ECO:0000256" key="12">
    <source>
        <dbReference type="HAMAP-Rule" id="MF_00145"/>
    </source>
</evidence>
<keyword evidence="11 12" id="KW-0324">Glycolysis</keyword>
<dbReference type="CDD" id="cd00318">
    <property type="entry name" value="Phosphoglycerate_kinase"/>
    <property type="match status" value="1"/>
</dbReference>
<dbReference type="InterPro" id="IPR001576">
    <property type="entry name" value="Phosphoglycerate_kinase"/>
</dbReference>
<evidence type="ECO:0000256" key="8">
    <source>
        <dbReference type="ARBA" id="ARBA00022741"/>
    </source>
</evidence>
<dbReference type="GO" id="GO:0043531">
    <property type="term" value="F:ADP binding"/>
    <property type="evidence" value="ECO:0007669"/>
    <property type="project" value="TreeGrafter"/>
</dbReference>
<keyword evidence="12" id="KW-0963">Cytoplasm</keyword>
<dbReference type="UniPathway" id="UPA00109">
    <property type="reaction ID" value="UER00185"/>
</dbReference>
<evidence type="ECO:0000256" key="5">
    <source>
        <dbReference type="ARBA" id="ARBA00013061"/>
    </source>
</evidence>
<comment type="catalytic activity">
    <reaction evidence="1 12 15">
        <text>(2R)-3-phosphoglycerate + ATP = (2R)-3-phospho-glyceroyl phosphate + ADP</text>
        <dbReference type="Rhea" id="RHEA:14801"/>
        <dbReference type="ChEBI" id="CHEBI:30616"/>
        <dbReference type="ChEBI" id="CHEBI:57604"/>
        <dbReference type="ChEBI" id="CHEBI:58272"/>
        <dbReference type="ChEBI" id="CHEBI:456216"/>
        <dbReference type="EC" id="2.7.2.3"/>
    </reaction>
</comment>
<dbReference type="InterPro" id="IPR036043">
    <property type="entry name" value="Phosphoglycerate_kinase_sf"/>
</dbReference>
<dbReference type="EMBL" id="JABAFA010000027">
    <property type="protein sequence ID" value="NMD99326.1"/>
    <property type="molecule type" value="Genomic_DNA"/>
</dbReference>
<comment type="pathway">
    <text evidence="2 12">Carbohydrate degradation; glycolysis; pyruvate from D-glyceraldehyde 3-phosphate: step 2/5.</text>
</comment>
<proteinExistence type="inferred from homology"/>
<dbReference type="GO" id="GO:0005829">
    <property type="term" value="C:cytosol"/>
    <property type="evidence" value="ECO:0007669"/>
    <property type="project" value="TreeGrafter"/>
</dbReference>
<keyword evidence="9 12" id="KW-0418">Kinase</keyword>
<evidence type="ECO:0000313" key="16">
    <source>
        <dbReference type="EMBL" id="NMD99326.1"/>
    </source>
</evidence>
<feature type="binding site" evidence="12 14">
    <location>
        <position position="330"/>
    </location>
    <ligand>
        <name>ATP</name>
        <dbReference type="ChEBI" id="CHEBI:30616"/>
    </ligand>
</feature>
<feature type="binding site" evidence="12 14">
    <location>
        <position position="202"/>
    </location>
    <ligand>
        <name>ATP</name>
        <dbReference type="ChEBI" id="CHEBI:30616"/>
    </ligand>
</feature>
<sequence>MDKKTIKDVDVNGKKVFVRVDYNVPFDAEQNITNDTRMVRTLPTLNYLLDHGAALVLACHIGRPTEAREPQFSTKHLVKHLSELLGRDVKWASDCVGAEADAAKAALKPGDVLLLENLRYHKEEKKNDPEFAKQLASGCDLAVDDAFGVSHRAHASNAGVPKYLETVAGFLMEKEINYIGKTLENPQRPFVAIIGGAKVSDKIGVISNMIDKVDTIIIGGGMAHTFDAAKGLPIGDSLCEPDKYDLARELLKKAADKGVKVVLPVDLKVSNMFPADKRYATEGQTKIVDVDKVEAGWDALDSGPKTSEEYTKALAGAKTVIWNGPMGVFEYDDFAQGTLAVAKAVAKATEEGATSIVGGGDSVAALKKTGLTDKISHVSTGGGATLEFLEGKEMPGIAALADK</sequence>
<dbReference type="Proteomes" id="UP000543804">
    <property type="component" value="Unassembled WGS sequence"/>
</dbReference>
<dbReference type="AlphaFoldDB" id="A0A848B778"/>
<comment type="caution">
    <text evidence="16">The sequence shown here is derived from an EMBL/GenBank/DDBJ whole genome shotgun (WGS) entry which is preliminary data.</text>
</comment>
<evidence type="ECO:0000256" key="14">
    <source>
        <dbReference type="PIRSR" id="PIRSR000724-2"/>
    </source>
</evidence>
<evidence type="ECO:0000256" key="2">
    <source>
        <dbReference type="ARBA" id="ARBA00004838"/>
    </source>
</evidence>
<evidence type="ECO:0000256" key="11">
    <source>
        <dbReference type="ARBA" id="ARBA00023152"/>
    </source>
</evidence>
<organism evidence="16 17">
    <name type="scientific">Selenomonas bovis</name>
    <dbReference type="NCBI Taxonomy" id="416586"/>
    <lineage>
        <taxon>Bacteria</taxon>
        <taxon>Bacillati</taxon>
        <taxon>Bacillota</taxon>
        <taxon>Negativicutes</taxon>
        <taxon>Selenomonadales</taxon>
        <taxon>Selenomonadaceae</taxon>
        <taxon>Selenomonas</taxon>
    </lineage>
</organism>
<dbReference type="RefSeq" id="WP_019541968.1">
    <property type="nucleotide sequence ID" value="NZ_JABAFA010000027.1"/>
</dbReference>
<dbReference type="PRINTS" id="PR00477">
    <property type="entry name" value="PHGLYCKINASE"/>
</dbReference>
<feature type="binding site" evidence="13">
    <location>
        <position position="152"/>
    </location>
    <ligand>
        <name>(2R)-3-phosphoglycerate</name>
        <dbReference type="ChEBI" id="CHEBI:58272"/>
    </ligand>
</feature>
<evidence type="ECO:0000313" key="17">
    <source>
        <dbReference type="Proteomes" id="UP000543804"/>
    </source>
</evidence>
<dbReference type="FunFam" id="3.40.50.1260:FF:000003">
    <property type="entry name" value="Phosphoglycerate kinase"/>
    <property type="match status" value="1"/>
</dbReference>
<dbReference type="SUPFAM" id="SSF53748">
    <property type="entry name" value="Phosphoglycerate kinase"/>
    <property type="match status" value="1"/>
</dbReference>